<keyword evidence="1" id="KW-1133">Transmembrane helix</keyword>
<dbReference type="RefSeq" id="WP_045460841.1">
    <property type="nucleotide sequence ID" value="NZ_BBLT01000002.1"/>
</dbReference>
<dbReference type="InterPro" id="IPR036374">
    <property type="entry name" value="OxRdtase_Mopterin-bd_sf"/>
</dbReference>
<gene>
    <name evidence="3" type="ORF">MYP_1606</name>
</gene>
<accession>A0A098LE32</accession>
<sequence length="267" mass="29936">MKHDNENDIKNISEQEMRRTTIKSLVVFVLGGFGLLSGIKWFVSGADADGLSKPLRKILEVNREVANIFYSNKNLAPVFPKDQAALEPRLNGTIGLESSIDLDAWMLNIQNNGTIRELNKLTMTITLDDIKKLPKTELTFEFKCIEGWSEISNWGGAKFSDFMIEYGLGGLNADDEITNLAEHVKLETPDGAYYVGLDIKSALHPQTLLCYEMNGRPLTSEHGAPLRLIVPIKYGIKSIKRIGKITFVGNRPSDYWAERGYDYYAGL</sequence>
<dbReference type="OrthoDB" id="9778777at2"/>
<reference evidence="3 4" key="1">
    <citation type="submission" date="2014-09" db="EMBL/GenBank/DDBJ databases">
        <title>Sporocytophaga myxococcoides PG-01 genome sequencing.</title>
        <authorList>
            <person name="Liu L."/>
            <person name="Gao P.J."/>
            <person name="Chen G.J."/>
            <person name="Wang L.S."/>
        </authorList>
    </citation>
    <scope>NUCLEOTIDE SEQUENCE [LARGE SCALE GENOMIC DNA]</scope>
    <source>
        <strain evidence="3 4">PG-01</strain>
    </source>
</reference>
<dbReference type="STRING" id="153721.MYP_1606"/>
<feature type="domain" description="Oxidoreductase molybdopterin-binding" evidence="2">
    <location>
        <begin position="100"/>
        <end position="256"/>
    </location>
</feature>
<dbReference type="AlphaFoldDB" id="A0A098LE32"/>
<feature type="transmembrane region" description="Helical" evidence="1">
    <location>
        <begin position="21"/>
        <end position="43"/>
    </location>
</feature>
<evidence type="ECO:0000313" key="3">
    <source>
        <dbReference type="EMBL" id="GAL84378.1"/>
    </source>
</evidence>
<comment type="caution">
    <text evidence="3">The sequence shown here is derived from an EMBL/GenBank/DDBJ whole genome shotgun (WGS) entry which is preliminary data.</text>
</comment>
<keyword evidence="1" id="KW-0812">Transmembrane</keyword>
<dbReference type="SUPFAM" id="SSF56524">
    <property type="entry name" value="Oxidoreductase molybdopterin-binding domain"/>
    <property type="match status" value="1"/>
</dbReference>
<protein>
    <submittedName>
        <fullName evidence="3">Molybdopterin-binding oxidoreductase</fullName>
    </submittedName>
</protein>
<dbReference type="CDD" id="cd00321">
    <property type="entry name" value="SO_family_Moco"/>
    <property type="match status" value="1"/>
</dbReference>
<evidence type="ECO:0000313" key="4">
    <source>
        <dbReference type="Proteomes" id="UP000030185"/>
    </source>
</evidence>
<dbReference type="Pfam" id="PF00174">
    <property type="entry name" value="Oxidored_molyb"/>
    <property type="match status" value="1"/>
</dbReference>
<dbReference type="EMBL" id="BBLT01000002">
    <property type="protein sequence ID" value="GAL84378.1"/>
    <property type="molecule type" value="Genomic_DNA"/>
</dbReference>
<dbReference type="PANTHER" id="PTHR43032">
    <property type="entry name" value="PROTEIN-METHIONINE-SULFOXIDE REDUCTASE"/>
    <property type="match status" value="1"/>
</dbReference>
<evidence type="ECO:0000256" key="1">
    <source>
        <dbReference type="SAM" id="Phobius"/>
    </source>
</evidence>
<dbReference type="eggNOG" id="COG2041">
    <property type="taxonomic scope" value="Bacteria"/>
</dbReference>
<dbReference type="InterPro" id="IPR000572">
    <property type="entry name" value="OxRdtase_Mopterin-bd_dom"/>
</dbReference>
<keyword evidence="4" id="KW-1185">Reference proteome</keyword>
<keyword evidence="1" id="KW-0472">Membrane</keyword>
<organism evidence="3 4">
    <name type="scientific">Sporocytophaga myxococcoides</name>
    <dbReference type="NCBI Taxonomy" id="153721"/>
    <lineage>
        <taxon>Bacteria</taxon>
        <taxon>Pseudomonadati</taxon>
        <taxon>Bacteroidota</taxon>
        <taxon>Cytophagia</taxon>
        <taxon>Cytophagales</taxon>
        <taxon>Cytophagaceae</taxon>
        <taxon>Sporocytophaga</taxon>
    </lineage>
</organism>
<proteinExistence type="predicted"/>
<evidence type="ECO:0000259" key="2">
    <source>
        <dbReference type="Pfam" id="PF00174"/>
    </source>
</evidence>
<name>A0A098LE32_9BACT</name>
<dbReference type="Gene3D" id="3.90.420.10">
    <property type="entry name" value="Oxidoreductase, molybdopterin-binding domain"/>
    <property type="match status" value="1"/>
</dbReference>
<dbReference type="Proteomes" id="UP000030185">
    <property type="component" value="Unassembled WGS sequence"/>
</dbReference>